<reference evidence="2" key="1">
    <citation type="submission" date="2015-09" db="EMBL/GenBank/DDBJ databases">
        <authorList>
            <person name="Rodrigo-Torres L."/>
            <person name="Arahal D.R."/>
        </authorList>
    </citation>
    <scope>NUCLEOTIDE SEQUENCE [LARGE SCALE GENOMIC DNA]</scope>
    <source>
        <strain evidence="2">CECT 5091</strain>
    </source>
</reference>
<dbReference type="AlphaFoldDB" id="A0A0P1I2M4"/>
<proteinExistence type="predicted"/>
<protein>
    <submittedName>
        <fullName evidence="1">Uncharacterized protein</fullName>
    </submittedName>
</protein>
<name>A0A0P1I2M4_9RHOB</name>
<sequence length="44" mass="4825">MYLNPGLIPVCVSRGDTREEERCRRALSTSGQGGGEPRCICTRV</sequence>
<evidence type="ECO:0000313" key="2">
    <source>
        <dbReference type="Proteomes" id="UP000051260"/>
    </source>
</evidence>
<keyword evidence="2" id="KW-1185">Reference proteome</keyword>
<dbReference type="STRING" id="1715692.RUE5091_00453"/>
<dbReference type="EMBL" id="CYUD01000001">
    <property type="protein sequence ID" value="CUJ86327.1"/>
    <property type="molecule type" value="Genomic_DNA"/>
</dbReference>
<dbReference type="Proteomes" id="UP000051260">
    <property type="component" value="Unassembled WGS sequence"/>
</dbReference>
<organism evidence="1 2">
    <name type="scientific">Ruegeria denitrificans</name>
    <dbReference type="NCBI Taxonomy" id="1715692"/>
    <lineage>
        <taxon>Bacteria</taxon>
        <taxon>Pseudomonadati</taxon>
        <taxon>Pseudomonadota</taxon>
        <taxon>Alphaproteobacteria</taxon>
        <taxon>Rhodobacterales</taxon>
        <taxon>Roseobacteraceae</taxon>
        <taxon>Ruegeria</taxon>
    </lineage>
</organism>
<evidence type="ECO:0000313" key="1">
    <source>
        <dbReference type="EMBL" id="CUJ86327.1"/>
    </source>
</evidence>
<gene>
    <name evidence="1" type="ORF">RUE5091_00453</name>
</gene>
<accession>A0A0P1I2M4</accession>